<gene>
    <name evidence="1" type="ORF">LCGC14_0384180</name>
</gene>
<comment type="caution">
    <text evidence="1">The sequence shown here is derived from an EMBL/GenBank/DDBJ whole genome shotgun (WGS) entry which is preliminary data.</text>
</comment>
<reference evidence="1" key="1">
    <citation type="journal article" date="2015" name="Nature">
        <title>Complex archaea that bridge the gap between prokaryotes and eukaryotes.</title>
        <authorList>
            <person name="Spang A."/>
            <person name="Saw J.H."/>
            <person name="Jorgensen S.L."/>
            <person name="Zaremba-Niedzwiedzka K."/>
            <person name="Martijn J."/>
            <person name="Lind A.E."/>
            <person name="van Eijk R."/>
            <person name="Schleper C."/>
            <person name="Guy L."/>
            <person name="Ettema T.J."/>
        </authorList>
    </citation>
    <scope>NUCLEOTIDE SEQUENCE</scope>
</reference>
<dbReference type="EMBL" id="LAZR01000316">
    <property type="protein sequence ID" value="KKN75044.1"/>
    <property type="molecule type" value="Genomic_DNA"/>
</dbReference>
<evidence type="ECO:0008006" key="2">
    <source>
        <dbReference type="Google" id="ProtNLM"/>
    </source>
</evidence>
<protein>
    <recommendedName>
        <fullName evidence="2">DUF5131 family protein</fullName>
    </recommendedName>
</protein>
<sequence>MLNKQGPGKIDWTDYTWNPIKGCLHECPYCYMDKMVRFDPEIMEPGFRPEFIGDDMPRLRRLKPSRIFVGSSGDMWGEWVKPEWILQALYVVEQCPQHTFLFLTKNPRRYVDFPLPIENAWYGTTDDGTPRTEGNITKLDMATQSHGTKRFVSFEPLLEEVLPNLVGISWIIIGADSTRGAKKPPDEWADRILNEASLLGIPAWVKDNYKYPLSVKRLPT</sequence>
<dbReference type="Pfam" id="PF07505">
    <property type="entry name" value="DUF5131"/>
    <property type="match status" value="1"/>
</dbReference>
<dbReference type="AlphaFoldDB" id="A0A0F9T749"/>
<name>A0A0F9T749_9ZZZZ</name>
<dbReference type="InterPro" id="IPR011101">
    <property type="entry name" value="DUF5131"/>
</dbReference>
<proteinExistence type="predicted"/>
<accession>A0A0F9T749</accession>
<organism evidence="1">
    <name type="scientific">marine sediment metagenome</name>
    <dbReference type="NCBI Taxonomy" id="412755"/>
    <lineage>
        <taxon>unclassified sequences</taxon>
        <taxon>metagenomes</taxon>
        <taxon>ecological metagenomes</taxon>
    </lineage>
</organism>
<evidence type="ECO:0000313" key="1">
    <source>
        <dbReference type="EMBL" id="KKN75044.1"/>
    </source>
</evidence>